<dbReference type="InterPro" id="IPR051782">
    <property type="entry name" value="ABC_Transporter_VariousFunc"/>
</dbReference>
<evidence type="ECO:0000256" key="3">
    <source>
        <dbReference type="ARBA" id="ARBA00022840"/>
    </source>
</evidence>
<evidence type="ECO:0000256" key="1">
    <source>
        <dbReference type="ARBA" id="ARBA00022448"/>
    </source>
</evidence>
<keyword evidence="5" id="KW-1185">Reference proteome</keyword>
<dbReference type="InterPro" id="IPR027417">
    <property type="entry name" value="P-loop_NTPase"/>
</dbReference>
<evidence type="ECO:0000313" key="4">
    <source>
        <dbReference type="EMBL" id="GMA36761.1"/>
    </source>
</evidence>
<protein>
    <recommendedName>
        <fullName evidence="6">ABC-2 type transport system ATP-binding protein</fullName>
    </recommendedName>
</protein>
<keyword evidence="1" id="KW-0813">Transport</keyword>
<proteinExistence type="predicted"/>
<keyword evidence="2" id="KW-0547">Nucleotide-binding</keyword>
<comment type="caution">
    <text evidence="4">The sequence shown here is derived from an EMBL/GenBank/DDBJ whole genome shotgun (WGS) entry which is preliminary data.</text>
</comment>
<dbReference type="SUPFAM" id="SSF52540">
    <property type="entry name" value="P-loop containing nucleoside triphosphate hydrolases"/>
    <property type="match status" value="1"/>
</dbReference>
<evidence type="ECO:0000313" key="5">
    <source>
        <dbReference type="Proteomes" id="UP001157125"/>
    </source>
</evidence>
<dbReference type="EMBL" id="BSUN01000001">
    <property type="protein sequence ID" value="GMA36761.1"/>
    <property type="molecule type" value="Genomic_DNA"/>
</dbReference>
<dbReference type="PANTHER" id="PTHR42939:SF1">
    <property type="entry name" value="ABC TRANSPORTER ATP-BINDING PROTEIN ALBC-RELATED"/>
    <property type="match status" value="1"/>
</dbReference>
<dbReference type="Proteomes" id="UP001157125">
    <property type="component" value="Unassembled WGS sequence"/>
</dbReference>
<evidence type="ECO:0008006" key="6">
    <source>
        <dbReference type="Google" id="ProtNLM"/>
    </source>
</evidence>
<dbReference type="Gene3D" id="3.40.50.300">
    <property type="entry name" value="P-loop containing nucleotide triphosphate hydrolases"/>
    <property type="match status" value="1"/>
</dbReference>
<evidence type="ECO:0000256" key="2">
    <source>
        <dbReference type="ARBA" id="ARBA00022741"/>
    </source>
</evidence>
<keyword evidence="3" id="KW-0067">ATP-binding</keyword>
<organism evidence="4 5">
    <name type="scientific">Demequina litorisediminis</name>
    <dbReference type="NCBI Taxonomy" id="1849022"/>
    <lineage>
        <taxon>Bacteria</taxon>
        <taxon>Bacillati</taxon>
        <taxon>Actinomycetota</taxon>
        <taxon>Actinomycetes</taxon>
        <taxon>Micrococcales</taxon>
        <taxon>Demequinaceae</taxon>
        <taxon>Demequina</taxon>
    </lineage>
</organism>
<dbReference type="PANTHER" id="PTHR42939">
    <property type="entry name" value="ABC TRANSPORTER ATP-BINDING PROTEIN ALBC-RELATED"/>
    <property type="match status" value="1"/>
</dbReference>
<accession>A0ABQ6IGB0</accession>
<reference evidence="5" key="1">
    <citation type="journal article" date="2019" name="Int. J. Syst. Evol. Microbiol.">
        <title>The Global Catalogue of Microorganisms (GCM) 10K type strain sequencing project: providing services to taxonomists for standard genome sequencing and annotation.</title>
        <authorList>
            <consortium name="The Broad Institute Genomics Platform"/>
            <consortium name="The Broad Institute Genome Sequencing Center for Infectious Disease"/>
            <person name="Wu L."/>
            <person name="Ma J."/>
        </authorList>
    </citation>
    <scope>NUCLEOTIDE SEQUENCE [LARGE SCALE GENOMIC DNA]</scope>
    <source>
        <strain evidence="5">NBRC 112299</strain>
    </source>
</reference>
<gene>
    <name evidence="4" type="ORF">GCM10025876_29650</name>
</gene>
<sequence length="155" mass="16422">MVGIASRAELTLLDEPYAGLDAVARRRFYDLLLEDYAEHPRTILLSTHLIDEAAALLQRVLVIDKGRLVIDADAEDLRGSATTLVGRAADVDAFAARHEVLERTAIGAIASVTLAGLSAEDKRAATSAGLEATAVSLQELIVRRTGGAVTEEVSA</sequence>
<name>A0ABQ6IGB0_9MICO</name>